<dbReference type="EMBL" id="CP091244">
    <property type="protein sequence ID" value="UJS22772.1"/>
    <property type="molecule type" value="Genomic_DNA"/>
</dbReference>
<feature type="transmembrane region" description="Helical" evidence="1">
    <location>
        <begin position="38"/>
        <end position="59"/>
    </location>
</feature>
<reference evidence="2" key="1">
    <citation type="journal article" date="2022" name="Microorganisms">
        <title>Two New Species of Filamentous Sulfur Bacteria of the Genus Thiothrix, Thiothrix winogradskyi sp. nov. and 'Candidatus Thiothrix sulfatifontis' sp. nov.</title>
        <authorList>
            <person name="Ravin N.V."/>
            <person name="Rossetti S."/>
            <person name="Beletsky A.V."/>
            <person name="Kadnikov V.V."/>
            <person name="Rudenko T.S."/>
            <person name="Smolyakov D.D."/>
            <person name="Moskvitina M.I."/>
            <person name="Gureeva M.V."/>
            <person name="Mardanov A.V."/>
            <person name="Grabovich M.Y."/>
        </authorList>
    </citation>
    <scope>NUCLEOTIDE SEQUENCE</scope>
    <source>
        <strain evidence="2">CT3</strain>
    </source>
</reference>
<protein>
    <submittedName>
        <fullName evidence="2">DUF2189 domain-containing protein</fullName>
    </submittedName>
</protein>
<keyword evidence="1" id="KW-0812">Transmembrane</keyword>
<feature type="transmembrane region" description="Helical" evidence="1">
    <location>
        <begin position="65"/>
        <end position="88"/>
    </location>
</feature>
<dbReference type="Proteomes" id="UP001054801">
    <property type="component" value="Chromosome"/>
</dbReference>
<evidence type="ECO:0000313" key="3">
    <source>
        <dbReference type="Proteomes" id="UP001054801"/>
    </source>
</evidence>
<feature type="transmembrane region" description="Helical" evidence="1">
    <location>
        <begin position="150"/>
        <end position="174"/>
    </location>
</feature>
<feature type="transmembrane region" description="Helical" evidence="1">
    <location>
        <begin position="116"/>
        <end position="138"/>
    </location>
</feature>
<keyword evidence="1" id="KW-0472">Membrane</keyword>
<proteinExistence type="predicted"/>
<accession>A0ABY3STC4</accession>
<name>A0ABY3STC4_9GAMM</name>
<organism evidence="2 3">
    <name type="scientific">Thiothrix winogradskyi</name>
    <dbReference type="NCBI Taxonomy" id="96472"/>
    <lineage>
        <taxon>Bacteria</taxon>
        <taxon>Pseudomonadati</taxon>
        <taxon>Pseudomonadota</taxon>
        <taxon>Gammaproteobacteria</taxon>
        <taxon>Thiotrichales</taxon>
        <taxon>Thiotrichaceae</taxon>
        <taxon>Thiothrix</taxon>
    </lineage>
</organism>
<sequence length="261" mass="28790">MSTTEDTRPFVAPCRQLDTTAPLRWLQLGWQDFRQAPLLSVLYGALFMLISWLIVAWAWQVGSFTMVIVLFAAFIFMGPALAMGLYSVSCQLDRGRKPQIGFCLQQGKKRLGNQMIFAFALLIVFLVWARSATAINIFLPMGTEPTAVEWLMFLGVGSLVGAVFAMIIFCAGVFSLPMMMDRDVDAITAMLTSFNAVLKNKPAMLLWAGVLLASVVVGFLTLFVAFLVTLPVIGYASWRGYRETIISDEWAQDPDTVSGGS</sequence>
<gene>
    <name evidence="2" type="ORF">L2Y54_12550</name>
</gene>
<evidence type="ECO:0000313" key="2">
    <source>
        <dbReference type="EMBL" id="UJS22772.1"/>
    </source>
</evidence>
<evidence type="ECO:0000256" key="1">
    <source>
        <dbReference type="SAM" id="Phobius"/>
    </source>
</evidence>
<dbReference type="Pfam" id="PF09955">
    <property type="entry name" value="DUF2189"/>
    <property type="match status" value="1"/>
</dbReference>
<keyword evidence="1" id="KW-1133">Transmembrane helix</keyword>
<dbReference type="RefSeq" id="WP_236496477.1">
    <property type="nucleotide sequence ID" value="NZ_CP091244.1"/>
</dbReference>
<keyword evidence="3" id="KW-1185">Reference proteome</keyword>
<dbReference type="InterPro" id="IPR018692">
    <property type="entry name" value="DUF2189"/>
</dbReference>
<feature type="transmembrane region" description="Helical" evidence="1">
    <location>
        <begin position="205"/>
        <end position="233"/>
    </location>
</feature>